<sequence>MAARDSGSISEDAGSIITETVHPQASSTEHSATPSITSTFVPEPEVPSFDIEHMPVKNDPRAWSSLRKNLTLILISTAAMIAALASNIQNPAVVEMEEDLPATPSQFSLSISIFILTQGLFPLIWTAISEVKGRKVVYVSSLAIFTIGSITVATSKNIEAVIGFRCLQAAGSSAVISLGAATLADIYETSERGKKLGIYYIAPLLGPAIGPVFGGIFTDVWGWRSIFWFLTILGGVTLACFFFAFQDTFRLERSLIYQRVLKEHIQAAKLQPRETSTRAPSTSSFDMGNGSEKVDKTNIDIEKAVGKVQVQVSTVPEEVSKESTASEIPAVNLSLKHVNFIGPLVQVMRRKNNSLILLSSGLLFAYSFVVVYSVSRTLSSNYNLSALKIGFVTISYGGGSVFGSILGGRYSDYQLAKMKAANGGQGYAEMRLSSTIPGMILLPPSIIAFGWVCERHLPIAVICVFLFLGGFFCIWTYSSSLAYTVDSNVGRSSTAVAANSAIRGIFAFISVEVTVPLQDKLGDGWMFVVWAGVVTIGLICILLLIWRGRDWRIEAETREAEDTKRADARNNANTQATLSATTSRSNS</sequence>
<dbReference type="Pfam" id="PF07690">
    <property type="entry name" value="MFS_1"/>
    <property type="match status" value="1"/>
</dbReference>
<evidence type="ECO:0000256" key="3">
    <source>
        <dbReference type="ARBA" id="ARBA00022989"/>
    </source>
</evidence>
<proteinExistence type="predicted"/>
<gene>
    <name evidence="8" type="ORF">HYPSUDRAFT_177975</name>
</gene>
<feature type="transmembrane region" description="Helical" evidence="6">
    <location>
        <begin position="70"/>
        <end position="89"/>
    </location>
</feature>
<evidence type="ECO:0000313" key="9">
    <source>
        <dbReference type="Proteomes" id="UP000054270"/>
    </source>
</evidence>
<evidence type="ECO:0000313" key="8">
    <source>
        <dbReference type="EMBL" id="KJA27923.1"/>
    </source>
</evidence>
<dbReference type="Gene3D" id="1.20.1720.10">
    <property type="entry name" value="Multidrug resistance protein D"/>
    <property type="match status" value="1"/>
</dbReference>
<feature type="transmembrane region" description="Helical" evidence="6">
    <location>
        <begin position="355"/>
        <end position="374"/>
    </location>
</feature>
<feature type="transmembrane region" description="Helical" evidence="6">
    <location>
        <begin position="109"/>
        <end position="129"/>
    </location>
</feature>
<dbReference type="OMA" id="FGWVCER"/>
<feature type="transmembrane region" description="Helical" evidence="6">
    <location>
        <begin position="136"/>
        <end position="154"/>
    </location>
</feature>
<keyword evidence="4 6" id="KW-0472">Membrane</keyword>
<feature type="transmembrane region" description="Helical" evidence="6">
    <location>
        <begin position="458"/>
        <end position="483"/>
    </location>
</feature>
<dbReference type="Gene3D" id="1.20.1250.20">
    <property type="entry name" value="MFS general substrate transporter like domains"/>
    <property type="match status" value="1"/>
</dbReference>
<accession>A0A0D2MV89</accession>
<dbReference type="InterPro" id="IPR020846">
    <property type="entry name" value="MFS_dom"/>
</dbReference>
<dbReference type="AlphaFoldDB" id="A0A0D2MV89"/>
<feature type="transmembrane region" description="Helical" evidence="6">
    <location>
        <begin position="432"/>
        <end position="452"/>
    </location>
</feature>
<feature type="transmembrane region" description="Helical" evidence="6">
    <location>
        <begin position="160"/>
        <end position="184"/>
    </location>
</feature>
<feature type="transmembrane region" description="Helical" evidence="6">
    <location>
        <begin position="527"/>
        <end position="546"/>
    </location>
</feature>
<dbReference type="EMBL" id="KN817522">
    <property type="protein sequence ID" value="KJA27923.1"/>
    <property type="molecule type" value="Genomic_DNA"/>
</dbReference>
<keyword evidence="3 6" id="KW-1133">Transmembrane helix</keyword>
<dbReference type="SUPFAM" id="SSF103473">
    <property type="entry name" value="MFS general substrate transporter"/>
    <property type="match status" value="1"/>
</dbReference>
<dbReference type="InterPro" id="IPR036259">
    <property type="entry name" value="MFS_trans_sf"/>
</dbReference>
<feature type="transmembrane region" description="Helical" evidence="6">
    <location>
        <begin position="226"/>
        <end position="245"/>
    </location>
</feature>
<feature type="domain" description="Major facilitator superfamily (MFS) profile" evidence="7">
    <location>
        <begin position="71"/>
        <end position="549"/>
    </location>
</feature>
<evidence type="ECO:0000256" key="2">
    <source>
        <dbReference type="ARBA" id="ARBA00022692"/>
    </source>
</evidence>
<dbReference type="Proteomes" id="UP000054270">
    <property type="component" value="Unassembled WGS sequence"/>
</dbReference>
<evidence type="ECO:0000256" key="1">
    <source>
        <dbReference type="ARBA" id="ARBA00004141"/>
    </source>
</evidence>
<feature type="region of interest" description="Disordered" evidence="5">
    <location>
        <begin position="560"/>
        <end position="587"/>
    </location>
</feature>
<feature type="compositionally biased region" description="Polar residues" evidence="5">
    <location>
        <begin position="570"/>
        <end position="587"/>
    </location>
</feature>
<protein>
    <recommendedName>
        <fullName evidence="7">Major facilitator superfamily (MFS) profile domain-containing protein</fullName>
    </recommendedName>
</protein>
<keyword evidence="9" id="KW-1185">Reference proteome</keyword>
<evidence type="ECO:0000256" key="5">
    <source>
        <dbReference type="SAM" id="MobiDB-lite"/>
    </source>
</evidence>
<dbReference type="STRING" id="945553.A0A0D2MV89"/>
<evidence type="ECO:0000256" key="4">
    <source>
        <dbReference type="ARBA" id="ARBA00023136"/>
    </source>
</evidence>
<dbReference type="PANTHER" id="PTHR23502:SF5">
    <property type="entry name" value="QUINIDINE RESISTANCE PROTEIN 3"/>
    <property type="match status" value="1"/>
</dbReference>
<evidence type="ECO:0000259" key="7">
    <source>
        <dbReference type="PROSITE" id="PS50850"/>
    </source>
</evidence>
<name>A0A0D2MV89_HYPSF</name>
<dbReference type="GO" id="GO:0022857">
    <property type="term" value="F:transmembrane transporter activity"/>
    <property type="evidence" value="ECO:0007669"/>
    <property type="project" value="InterPro"/>
</dbReference>
<feature type="transmembrane region" description="Helical" evidence="6">
    <location>
        <begin position="386"/>
        <end position="411"/>
    </location>
</feature>
<comment type="subcellular location">
    <subcellularLocation>
        <location evidence="1">Membrane</location>
        <topology evidence="1">Multi-pass membrane protein</topology>
    </subcellularLocation>
</comment>
<keyword evidence="2 6" id="KW-0812">Transmembrane</keyword>
<feature type="transmembrane region" description="Helical" evidence="6">
    <location>
        <begin position="196"/>
        <end position="214"/>
    </location>
</feature>
<dbReference type="GO" id="GO:0005886">
    <property type="term" value="C:plasma membrane"/>
    <property type="evidence" value="ECO:0007669"/>
    <property type="project" value="TreeGrafter"/>
</dbReference>
<feature type="transmembrane region" description="Helical" evidence="6">
    <location>
        <begin position="495"/>
        <end position="515"/>
    </location>
</feature>
<dbReference type="PROSITE" id="PS50850">
    <property type="entry name" value="MFS"/>
    <property type="match status" value="1"/>
</dbReference>
<dbReference type="PANTHER" id="PTHR23502">
    <property type="entry name" value="MAJOR FACILITATOR SUPERFAMILY"/>
    <property type="match status" value="1"/>
</dbReference>
<organism evidence="8 9">
    <name type="scientific">Hypholoma sublateritium (strain FD-334 SS-4)</name>
    <dbReference type="NCBI Taxonomy" id="945553"/>
    <lineage>
        <taxon>Eukaryota</taxon>
        <taxon>Fungi</taxon>
        <taxon>Dikarya</taxon>
        <taxon>Basidiomycota</taxon>
        <taxon>Agaricomycotina</taxon>
        <taxon>Agaricomycetes</taxon>
        <taxon>Agaricomycetidae</taxon>
        <taxon>Agaricales</taxon>
        <taxon>Agaricineae</taxon>
        <taxon>Strophariaceae</taxon>
        <taxon>Hypholoma</taxon>
    </lineage>
</organism>
<dbReference type="InterPro" id="IPR011701">
    <property type="entry name" value="MFS"/>
</dbReference>
<reference evidence="9" key="1">
    <citation type="submission" date="2014-04" db="EMBL/GenBank/DDBJ databases">
        <title>Evolutionary Origins and Diversification of the Mycorrhizal Mutualists.</title>
        <authorList>
            <consortium name="DOE Joint Genome Institute"/>
            <consortium name="Mycorrhizal Genomics Consortium"/>
            <person name="Kohler A."/>
            <person name="Kuo A."/>
            <person name="Nagy L.G."/>
            <person name="Floudas D."/>
            <person name="Copeland A."/>
            <person name="Barry K.W."/>
            <person name="Cichocki N."/>
            <person name="Veneault-Fourrey C."/>
            <person name="LaButti K."/>
            <person name="Lindquist E.A."/>
            <person name="Lipzen A."/>
            <person name="Lundell T."/>
            <person name="Morin E."/>
            <person name="Murat C."/>
            <person name="Riley R."/>
            <person name="Ohm R."/>
            <person name="Sun H."/>
            <person name="Tunlid A."/>
            <person name="Henrissat B."/>
            <person name="Grigoriev I.V."/>
            <person name="Hibbett D.S."/>
            <person name="Martin F."/>
        </authorList>
    </citation>
    <scope>NUCLEOTIDE SEQUENCE [LARGE SCALE GENOMIC DNA]</scope>
    <source>
        <strain evidence="9">FD-334 SS-4</strain>
    </source>
</reference>
<evidence type="ECO:0000256" key="6">
    <source>
        <dbReference type="SAM" id="Phobius"/>
    </source>
</evidence>
<dbReference type="OrthoDB" id="2585655at2759"/>